<dbReference type="Proteomes" id="UP001370348">
    <property type="component" value="Chromosome"/>
</dbReference>
<evidence type="ECO:0000259" key="1">
    <source>
        <dbReference type="Pfam" id="PF09936"/>
    </source>
</evidence>
<gene>
    <name evidence="2" type="ORF">LZC94_25580</name>
</gene>
<feature type="domain" description="tRNA (guanine-N(1)-)-methyltransferase C-terminal" evidence="1">
    <location>
        <begin position="4"/>
        <end position="185"/>
    </location>
</feature>
<protein>
    <submittedName>
        <fullName evidence="2">RNA methyltransferase</fullName>
    </submittedName>
</protein>
<reference evidence="2 3" key="1">
    <citation type="submission" date="2021-12" db="EMBL/GenBank/DDBJ databases">
        <title>Discovery of the Pendulisporaceae a myxobacterial family with distinct sporulation behavior and unique specialized metabolism.</title>
        <authorList>
            <person name="Garcia R."/>
            <person name="Popoff A."/>
            <person name="Bader C.D."/>
            <person name="Loehr J."/>
            <person name="Walesch S."/>
            <person name="Walt C."/>
            <person name="Boldt J."/>
            <person name="Bunk B."/>
            <person name="Haeckl F.J.F.P.J."/>
            <person name="Gunesch A.P."/>
            <person name="Birkelbach J."/>
            <person name="Nuebel U."/>
            <person name="Pietschmann T."/>
            <person name="Bach T."/>
            <person name="Mueller R."/>
        </authorList>
    </citation>
    <scope>NUCLEOTIDE SEQUENCE [LARGE SCALE GENOMIC DNA]</scope>
    <source>
        <strain evidence="2 3">MSr11954</strain>
    </source>
</reference>
<dbReference type="GO" id="GO:0032259">
    <property type="term" value="P:methylation"/>
    <property type="evidence" value="ECO:0007669"/>
    <property type="project" value="UniProtKB-KW"/>
</dbReference>
<name>A0ABZ2LQN1_9BACT</name>
<evidence type="ECO:0000313" key="3">
    <source>
        <dbReference type="Proteomes" id="UP001370348"/>
    </source>
</evidence>
<dbReference type="GO" id="GO:0008168">
    <property type="term" value="F:methyltransferase activity"/>
    <property type="evidence" value="ECO:0007669"/>
    <property type="project" value="UniProtKB-KW"/>
</dbReference>
<organism evidence="2 3">
    <name type="scientific">Pendulispora albinea</name>
    <dbReference type="NCBI Taxonomy" id="2741071"/>
    <lineage>
        <taxon>Bacteria</taxon>
        <taxon>Pseudomonadati</taxon>
        <taxon>Myxococcota</taxon>
        <taxon>Myxococcia</taxon>
        <taxon>Myxococcales</taxon>
        <taxon>Sorangiineae</taxon>
        <taxon>Pendulisporaceae</taxon>
        <taxon>Pendulispora</taxon>
    </lineage>
</organism>
<dbReference type="InterPro" id="IPR019230">
    <property type="entry name" value="RNA_MeTrfase_C_dom"/>
</dbReference>
<proteinExistence type="predicted"/>
<dbReference type="Pfam" id="PF09936">
    <property type="entry name" value="Methyltrn_RNA_4"/>
    <property type="match status" value="1"/>
</dbReference>
<keyword evidence="2" id="KW-0808">Transferase</keyword>
<sequence>MRTLAIALVHYPVLDKAGDTVTTAITNLDVHDLARSARTYGCSDYFIVHPIAAQRDLVERICDHWTNGSSGKRIPDRKVALELVRVVPSLEDMYARFGGRQAVEVWITAARRVAPPISMAEASRRLEDDRDPRPVIVLFGTGWGLASSVVESADATIESIRGRIDTSYNHLSVRAACAITLDRLRGAR</sequence>
<dbReference type="InterPro" id="IPR029026">
    <property type="entry name" value="tRNA_m1G_MTases_N"/>
</dbReference>
<evidence type="ECO:0000313" key="2">
    <source>
        <dbReference type="EMBL" id="WXB11232.1"/>
    </source>
</evidence>
<keyword evidence="2" id="KW-0489">Methyltransferase</keyword>
<accession>A0ABZ2LQN1</accession>
<dbReference type="Gene3D" id="3.40.1280.10">
    <property type="match status" value="1"/>
</dbReference>
<dbReference type="EMBL" id="CP089984">
    <property type="protein sequence ID" value="WXB11232.1"/>
    <property type="molecule type" value="Genomic_DNA"/>
</dbReference>
<dbReference type="RefSeq" id="WP_394820849.1">
    <property type="nucleotide sequence ID" value="NZ_CP089984.1"/>
</dbReference>
<keyword evidence="3" id="KW-1185">Reference proteome</keyword>